<dbReference type="AlphaFoldDB" id="A0A327YG76"/>
<sequence length="180" mass="19730">MKKLMMVSVFIFMLNIAYGQAIPVFADDEEYEEYEGHEEENENEAFVEEGGELLGWGAVAATVAAGTLFPLRRKISFFTKTIPNGKSLFINLLRTLTKWHIPIGAAAVTLASIHGILMYMAEGELTLREYAGIAAAGLMITAAVIGMMLAKNKANSSIRFAHIGMLLMASMLIIFHIIIS</sequence>
<protein>
    <submittedName>
        <fullName evidence="3">Uncharacterized protein</fullName>
    </submittedName>
</protein>
<feature type="transmembrane region" description="Helical" evidence="1">
    <location>
        <begin position="53"/>
        <end position="71"/>
    </location>
</feature>
<feature type="chain" id="PRO_5038851429" evidence="2">
    <location>
        <begin position="22"/>
        <end position="180"/>
    </location>
</feature>
<evidence type="ECO:0000256" key="1">
    <source>
        <dbReference type="SAM" id="Phobius"/>
    </source>
</evidence>
<evidence type="ECO:0000256" key="2">
    <source>
        <dbReference type="SAM" id="SignalP"/>
    </source>
</evidence>
<keyword evidence="1" id="KW-0472">Membrane</keyword>
<dbReference type="EMBL" id="QLMH01000006">
    <property type="protein sequence ID" value="RAK19467.1"/>
    <property type="molecule type" value="Genomic_DNA"/>
</dbReference>
<feature type="transmembrane region" description="Helical" evidence="1">
    <location>
        <begin position="127"/>
        <end position="148"/>
    </location>
</feature>
<gene>
    <name evidence="3" type="ORF">B0I26_10691</name>
</gene>
<organism evidence="3 4">
    <name type="scientific">Paranoxybacillus vitaminiphilus</name>
    <dbReference type="NCBI Taxonomy" id="581036"/>
    <lineage>
        <taxon>Bacteria</taxon>
        <taxon>Bacillati</taxon>
        <taxon>Bacillota</taxon>
        <taxon>Bacilli</taxon>
        <taxon>Bacillales</taxon>
        <taxon>Anoxybacillaceae</taxon>
        <taxon>Paranoxybacillus</taxon>
    </lineage>
</organism>
<dbReference type="Proteomes" id="UP000248555">
    <property type="component" value="Unassembled WGS sequence"/>
</dbReference>
<dbReference type="OrthoDB" id="2973753at2"/>
<name>A0A327YG76_9BACL</name>
<keyword evidence="1" id="KW-1133">Transmembrane helix</keyword>
<feature type="transmembrane region" description="Helical" evidence="1">
    <location>
        <begin position="99"/>
        <end position="121"/>
    </location>
</feature>
<keyword evidence="4" id="KW-1185">Reference proteome</keyword>
<dbReference type="RefSeq" id="WP_111645124.1">
    <property type="nucleotide sequence ID" value="NZ_QLMH01000006.1"/>
</dbReference>
<reference evidence="3 4" key="1">
    <citation type="submission" date="2018-06" db="EMBL/GenBank/DDBJ databases">
        <title>Genomic Encyclopedia of Type Strains, Phase III (KMG-III): the genomes of soil and plant-associated and newly described type strains.</title>
        <authorList>
            <person name="Whitman W."/>
        </authorList>
    </citation>
    <scope>NUCLEOTIDE SEQUENCE [LARGE SCALE GENOMIC DNA]</scope>
    <source>
        <strain evidence="3 4">CGMCC 1.8979</strain>
    </source>
</reference>
<feature type="signal peptide" evidence="2">
    <location>
        <begin position="1"/>
        <end position="21"/>
    </location>
</feature>
<feature type="transmembrane region" description="Helical" evidence="1">
    <location>
        <begin position="160"/>
        <end position="179"/>
    </location>
</feature>
<comment type="caution">
    <text evidence="3">The sequence shown here is derived from an EMBL/GenBank/DDBJ whole genome shotgun (WGS) entry which is preliminary data.</text>
</comment>
<evidence type="ECO:0000313" key="4">
    <source>
        <dbReference type="Proteomes" id="UP000248555"/>
    </source>
</evidence>
<accession>A0A327YG76</accession>
<keyword evidence="1" id="KW-0812">Transmembrane</keyword>
<keyword evidence="2" id="KW-0732">Signal</keyword>
<evidence type="ECO:0000313" key="3">
    <source>
        <dbReference type="EMBL" id="RAK19467.1"/>
    </source>
</evidence>
<proteinExistence type="predicted"/>